<proteinExistence type="predicted"/>
<dbReference type="Proteomes" id="UP000318416">
    <property type="component" value="Unassembled WGS sequence"/>
</dbReference>
<feature type="compositionally biased region" description="Low complexity" evidence="1">
    <location>
        <begin position="227"/>
        <end position="251"/>
    </location>
</feature>
<keyword evidence="4" id="KW-1185">Reference proteome</keyword>
<evidence type="ECO:0000313" key="3">
    <source>
        <dbReference type="EMBL" id="TWE16819.1"/>
    </source>
</evidence>
<feature type="transmembrane region" description="Helical" evidence="2">
    <location>
        <begin position="140"/>
        <end position="165"/>
    </location>
</feature>
<organism evidence="3 4">
    <name type="scientific">Kitasatospora atroaurantiaca</name>
    <dbReference type="NCBI Taxonomy" id="285545"/>
    <lineage>
        <taxon>Bacteria</taxon>
        <taxon>Bacillati</taxon>
        <taxon>Actinomycetota</taxon>
        <taxon>Actinomycetes</taxon>
        <taxon>Kitasatosporales</taxon>
        <taxon>Streptomycetaceae</taxon>
        <taxon>Kitasatospora</taxon>
    </lineage>
</organism>
<name>A0A561EML9_9ACTN</name>
<dbReference type="EMBL" id="VIVR01000001">
    <property type="protein sequence ID" value="TWE16819.1"/>
    <property type="molecule type" value="Genomic_DNA"/>
</dbReference>
<comment type="caution">
    <text evidence="3">The sequence shown here is derived from an EMBL/GenBank/DDBJ whole genome shotgun (WGS) entry which is preliminary data.</text>
</comment>
<dbReference type="OrthoDB" id="5079801at2"/>
<evidence type="ECO:0000256" key="2">
    <source>
        <dbReference type="SAM" id="Phobius"/>
    </source>
</evidence>
<keyword evidence="2" id="KW-1133">Transmembrane helix</keyword>
<keyword evidence="2" id="KW-0812">Transmembrane</keyword>
<accession>A0A561EML9</accession>
<keyword evidence="2" id="KW-0472">Membrane</keyword>
<feature type="transmembrane region" description="Helical" evidence="2">
    <location>
        <begin position="12"/>
        <end position="29"/>
    </location>
</feature>
<feature type="compositionally biased region" description="Gly residues" evidence="1">
    <location>
        <begin position="208"/>
        <end position="226"/>
    </location>
</feature>
<protein>
    <submittedName>
        <fullName evidence="3">Uncharacterized protein</fullName>
    </submittedName>
</protein>
<reference evidence="3 4" key="1">
    <citation type="submission" date="2019-06" db="EMBL/GenBank/DDBJ databases">
        <title>Sequencing the genomes of 1000 actinobacteria strains.</title>
        <authorList>
            <person name="Klenk H.-P."/>
        </authorList>
    </citation>
    <scope>NUCLEOTIDE SEQUENCE [LARGE SCALE GENOMIC DNA]</scope>
    <source>
        <strain evidence="3 4">DSM 41649</strain>
    </source>
</reference>
<sequence>MNLRALTRGDAAVAGAAVLLLISSFIPFYEANTSNGRECSSQCSLTVWHSGFLTILATVFLTGIASAALILLARFQGAEAETRLIAGLKLRQWGVALAVLSGWAGLWSLFNNGGGYISAGEKQSSGRISYDPSDLVNHGFGAWLAFIAVLVLAGAAVATPLVPALQAPLLADRPAAPQGYAGAPAGYQAPGGPGVTQPLQYGYPGAPAGQGGAPAYGGQPQPGGYGYPTPGQPQDHQPAATTPMPTPASAAPAADFAPFWFAVPAPRQLASKDNPAGPPVGELVPGTWYLAVEQRGAALVAQLQDGSHGLLSDTSGIQRG</sequence>
<gene>
    <name evidence="3" type="ORF">FB465_1811</name>
</gene>
<evidence type="ECO:0000256" key="1">
    <source>
        <dbReference type="SAM" id="MobiDB-lite"/>
    </source>
</evidence>
<dbReference type="RefSeq" id="WP_145789241.1">
    <property type="nucleotide sequence ID" value="NZ_BAAABR010000079.1"/>
</dbReference>
<evidence type="ECO:0000313" key="4">
    <source>
        <dbReference type="Proteomes" id="UP000318416"/>
    </source>
</evidence>
<dbReference type="AlphaFoldDB" id="A0A561EML9"/>
<feature type="transmembrane region" description="Helical" evidence="2">
    <location>
        <begin position="49"/>
        <end position="72"/>
    </location>
</feature>
<feature type="region of interest" description="Disordered" evidence="1">
    <location>
        <begin position="196"/>
        <end position="251"/>
    </location>
</feature>
<feature type="transmembrane region" description="Helical" evidence="2">
    <location>
        <begin position="93"/>
        <end position="110"/>
    </location>
</feature>